<comment type="caution">
    <text evidence="2">The sequence shown here is derived from an EMBL/GenBank/DDBJ whole genome shotgun (WGS) entry which is preliminary data.</text>
</comment>
<dbReference type="AlphaFoldDB" id="A0AA39S3P4"/>
<accession>A0AA39S3P4</accession>
<feature type="compositionally biased region" description="Low complexity" evidence="1">
    <location>
        <begin position="61"/>
        <end position="81"/>
    </location>
</feature>
<feature type="region of interest" description="Disordered" evidence="1">
    <location>
        <begin position="375"/>
        <end position="527"/>
    </location>
</feature>
<reference evidence="2" key="2">
    <citation type="submission" date="2023-06" db="EMBL/GenBank/DDBJ databases">
        <authorList>
            <person name="Swenson N.G."/>
            <person name="Wegrzyn J.L."/>
            <person name="Mcevoy S.L."/>
        </authorList>
    </citation>
    <scope>NUCLEOTIDE SEQUENCE</scope>
    <source>
        <strain evidence="2">NS2018</strain>
        <tissue evidence="2">Leaf</tissue>
    </source>
</reference>
<feature type="compositionally biased region" description="Basic and acidic residues" evidence="1">
    <location>
        <begin position="434"/>
        <end position="452"/>
    </location>
</feature>
<protein>
    <submittedName>
        <fullName evidence="2">Uncharacterized protein</fullName>
    </submittedName>
</protein>
<dbReference type="Proteomes" id="UP001168877">
    <property type="component" value="Unassembled WGS sequence"/>
</dbReference>
<sequence>MDSEARYRLFTVAMIAIERNDAFTVSVVHRLLDEPRFDQPRYTDADISGLFPERPATSEVPPASEIPSAFSSSSPPYSYQPKARSDYSPSESRVAAQRIIEDDIEEEHRIAHIPFSPEQICIYDVKPNVVGPEEVTRYMRRFDLDSDEISLIPAEGRAAWNPPPGHVAVYGAMLTCGITLPFQPFITWFLAEARLTPAQLTPNSYRILICMWHMWHRMKRPPPTPREIRHFYSLRSVGKTGIYFLQSTQPELWIPNDVVVKGEIEPTTDEKMKGTRLTCRVPRYFCTPQWNHLTSAFTDEELKALARAAVRPLGKRGKPYLYIEGKMIKARLFPQISARRKHLFEVDVVCDALARRMKGIVEASRKAALRQRDAGIAHPEDESDENAPENPPEGDDEGGVPDYVPEETQGHGMAACSAEAVGDPEDFGVSRASPDQDNRADPSSKGKEKVGDPSELEQATFPHGPSSPHSAANMPNVTSRGVEAVGGHSGTVAPEVSTSAELNPSASEILTPVDPVSTPRGCNVEAG</sequence>
<evidence type="ECO:0000313" key="2">
    <source>
        <dbReference type="EMBL" id="KAK0583592.1"/>
    </source>
</evidence>
<reference evidence="2" key="1">
    <citation type="journal article" date="2022" name="Plant J.">
        <title>Strategies of tolerance reflected in two North American maple genomes.</title>
        <authorList>
            <person name="McEvoy S.L."/>
            <person name="Sezen U.U."/>
            <person name="Trouern-Trend A."/>
            <person name="McMahon S.M."/>
            <person name="Schaberg P.G."/>
            <person name="Yang J."/>
            <person name="Wegrzyn J.L."/>
            <person name="Swenson N.G."/>
        </authorList>
    </citation>
    <scope>NUCLEOTIDE SEQUENCE</scope>
    <source>
        <strain evidence="2">NS2018</strain>
    </source>
</reference>
<name>A0AA39S3P4_ACESA</name>
<feature type="region of interest" description="Disordered" evidence="1">
    <location>
        <begin position="43"/>
        <end position="91"/>
    </location>
</feature>
<feature type="compositionally biased region" description="Polar residues" evidence="1">
    <location>
        <begin position="496"/>
        <end position="508"/>
    </location>
</feature>
<dbReference type="EMBL" id="JAUESC010000384">
    <property type="protein sequence ID" value="KAK0583592.1"/>
    <property type="molecule type" value="Genomic_DNA"/>
</dbReference>
<feature type="compositionally biased region" description="Polar residues" evidence="1">
    <location>
        <begin position="467"/>
        <end position="479"/>
    </location>
</feature>
<gene>
    <name evidence="2" type="ORF">LWI29_038529</name>
</gene>
<keyword evidence="3" id="KW-1185">Reference proteome</keyword>
<organism evidence="2 3">
    <name type="scientific">Acer saccharum</name>
    <name type="common">Sugar maple</name>
    <dbReference type="NCBI Taxonomy" id="4024"/>
    <lineage>
        <taxon>Eukaryota</taxon>
        <taxon>Viridiplantae</taxon>
        <taxon>Streptophyta</taxon>
        <taxon>Embryophyta</taxon>
        <taxon>Tracheophyta</taxon>
        <taxon>Spermatophyta</taxon>
        <taxon>Magnoliopsida</taxon>
        <taxon>eudicotyledons</taxon>
        <taxon>Gunneridae</taxon>
        <taxon>Pentapetalae</taxon>
        <taxon>rosids</taxon>
        <taxon>malvids</taxon>
        <taxon>Sapindales</taxon>
        <taxon>Sapindaceae</taxon>
        <taxon>Hippocastanoideae</taxon>
        <taxon>Acereae</taxon>
        <taxon>Acer</taxon>
    </lineage>
</organism>
<proteinExistence type="predicted"/>
<evidence type="ECO:0000256" key="1">
    <source>
        <dbReference type="SAM" id="MobiDB-lite"/>
    </source>
</evidence>
<evidence type="ECO:0000313" key="3">
    <source>
        <dbReference type="Proteomes" id="UP001168877"/>
    </source>
</evidence>
<feature type="compositionally biased region" description="Acidic residues" evidence="1">
    <location>
        <begin position="381"/>
        <end position="399"/>
    </location>
</feature>